<reference evidence="3 4" key="1">
    <citation type="journal article" date="2018" name="PLoS Genet.">
        <title>Population sequencing reveals clonal diversity and ancestral inbreeding in the grapevine cultivar Chardonnay.</title>
        <authorList>
            <person name="Roach M.J."/>
            <person name="Johnson D.L."/>
            <person name="Bohlmann J."/>
            <person name="van Vuuren H.J."/>
            <person name="Jones S.J."/>
            <person name="Pretorius I.S."/>
            <person name="Schmidt S.A."/>
            <person name="Borneman A.R."/>
        </authorList>
    </citation>
    <scope>NUCLEOTIDE SEQUENCE [LARGE SCALE GENOMIC DNA]</scope>
    <source>
        <strain evidence="4">cv. Chardonnay</strain>
        <tissue evidence="3">Leaf</tissue>
    </source>
</reference>
<feature type="compositionally biased region" description="Basic and acidic residues" evidence="2">
    <location>
        <begin position="19"/>
        <end position="35"/>
    </location>
</feature>
<proteinExistence type="inferred from homology"/>
<sequence length="145" mass="16696">MTARAVEWEAACERRKKQRMSEKLKREQESRKDPPNHASETGNAATEDHECESQDRGPYNPSPTPISTAPPGRSDTPPSQFSDVHVCADCQQFVIPTRLTNLPIFVALLDKTEEEFRLQIKWRPGFFSSRWELVVRRKLGILQFQ</sequence>
<evidence type="ECO:0000313" key="3">
    <source>
        <dbReference type="EMBL" id="RVW30006.1"/>
    </source>
</evidence>
<name>A0A438D3K7_VITVI</name>
<feature type="region of interest" description="Disordered" evidence="2">
    <location>
        <begin position="1"/>
        <end position="81"/>
    </location>
</feature>
<accession>A0A438D3K7</accession>
<dbReference type="InterPro" id="IPR003676">
    <property type="entry name" value="SAUR_fam"/>
</dbReference>
<dbReference type="AlphaFoldDB" id="A0A438D3K7"/>
<dbReference type="Proteomes" id="UP000288805">
    <property type="component" value="Unassembled WGS sequence"/>
</dbReference>
<organism evidence="3 4">
    <name type="scientific">Vitis vinifera</name>
    <name type="common">Grape</name>
    <dbReference type="NCBI Taxonomy" id="29760"/>
    <lineage>
        <taxon>Eukaryota</taxon>
        <taxon>Viridiplantae</taxon>
        <taxon>Streptophyta</taxon>
        <taxon>Embryophyta</taxon>
        <taxon>Tracheophyta</taxon>
        <taxon>Spermatophyta</taxon>
        <taxon>Magnoliopsida</taxon>
        <taxon>eudicotyledons</taxon>
        <taxon>Gunneridae</taxon>
        <taxon>Pentapetalae</taxon>
        <taxon>rosids</taxon>
        <taxon>Vitales</taxon>
        <taxon>Vitaceae</taxon>
        <taxon>Viteae</taxon>
        <taxon>Vitis</taxon>
    </lineage>
</organism>
<dbReference type="GO" id="GO:0009733">
    <property type="term" value="P:response to auxin"/>
    <property type="evidence" value="ECO:0007669"/>
    <property type="project" value="InterPro"/>
</dbReference>
<evidence type="ECO:0000313" key="4">
    <source>
        <dbReference type="Proteomes" id="UP000288805"/>
    </source>
</evidence>
<gene>
    <name evidence="3" type="ORF">CK203_089832</name>
</gene>
<evidence type="ECO:0000256" key="2">
    <source>
        <dbReference type="SAM" id="MobiDB-lite"/>
    </source>
</evidence>
<comment type="caution">
    <text evidence="3">The sequence shown here is derived from an EMBL/GenBank/DDBJ whole genome shotgun (WGS) entry which is preliminary data.</text>
</comment>
<evidence type="ECO:0000256" key="1">
    <source>
        <dbReference type="ARBA" id="ARBA00006974"/>
    </source>
</evidence>
<dbReference type="Pfam" id="PF02519">
    <property type="entry name" value="Auxin_inducible"/>
    <property type="match status" value="1"/>
</dbReference>
<comment type="similarity">
    <text evidence="1">Belongs to the ARG7 family.</text>
</comment>
<protein>
    <submittedName>
        <fullName evidence="3">Uncharacterized protein</fullName>
    </submittedName>
</protein>
<dbReference type="EMBL" id="QGNW01001817">
    <property type="protein sequence ID" value="RVW30006.1"/>
    <property type="molecule type" value="Genomic_DNA"/>
</dbReference>
<feature type="compositionally biased region" description="Basic and acidic residues" evidence="2">
    <location>
        <begin position="46"/>
        <end position="55"/>
    </location>
</feature>